<dbReference type="Proteomes" id="UP000308730">
    <property type="component" value="Unassembled WGS sequence"/>
</dbReference>
<evidence type="ECO:0000313" key="3">
    <source>
        <dbReference type="Proteomes" id="UP000308730"/>
    </source>
</evidence>
<proteinExistence type="predicted"/>
<comment type="caution">
    <text evidence="2">The sequence shown here is derived from an EMBL/GenBank/DDBJ whole genome shotgun (WGS) entry which is preliminary data.</text>
</comment>
<organism evidence="2 3">
    <name type="scientific">Antrodiella citrinella</name>
    <dbReference type="NCBI Taxonomy" id="2447956"/>
    <lineage>
        <taxon>Eukaryota</taxon>
        <taxon>Fungi</taxon>
        <taxon>Dikarya</taxon>
        <taxon>Basidiomycota</taxon>
        <taxon>Agaricomycotina</taxon>
        <taxon>Agaricomycetes</taxon>
        <taxon>Polyporales</taxon>
        <taxon>Steccherinaceae</taxon>
        <taxon>Antrodiella</taxon>
    </lineage>
</organism>
<feature type="region of interest" description="Disordered" evidence="1">
    <location>
        <begin position="53"/>
        <end position="77"/>
    </location>
</feature>
<evidence type="ECO:0000313" key="2">
    <source>
        <dbReference type="EMBL" id="THH14336.1"/>
    </source>
</evidence>
<feature type="compositionally biased region" description="Acidic residues" evidence="1">
    <location>
        <begin position="63"/>
        <end position="72"/>
    </location>
</feature>
<dbReference type="OrthoDB" id="3199698at2759"/>
<protein>
    <submittedName>
        <fullName evidence="2">Uncharacterized protein</fullName>
    </submittedName>
</protein>
<dbReference type="EMBL" id="SGPM01000953">
    <property type="protein sequence ID" value="THH14336.1"/>
    <property type="molecule type" value="Genomic_DNA"/>
</dbReference>
<accession>A0A4S4LPU5</accession>
<keyword evidence="3" id="KW-1185">Reference proteome</keyword>
<evidence type="ECO:0000256" key="1">
    <source>
        <dbReference type="SAM" id="MobiDB-lite"/>
    </source>
</evidence>
<dbReference type="AlphaFoldDB" id="A0A4S4LPU5"/>
<sequence>MGVSGTSEPIAAAPAFPGLRRFPEGRNFEQWTGNNSKALMKIEAGLVIDVPDDVDGNAPAADDHDDEDDVEAADGPRIEPNITLSVKPAYTRFVTTLAEELDQPSLPLLIRRFIYDQLYSDLDANDAPDDDLPDFNGRIAVHYAAFATFYAPSELCGPGGMHREAIRSNPNWRNEYARYDTVLVQNGDEDVSEDDNNNEPPQPIGGMLVARVLAFLAFSHEDVRYPCAMVEWFLPHGDEPDPVTGMWLVRPEMHQGHRTSQCLVVNVYH</sequence>
<gene>
    <name evidence="2" type="ORF">EUX98_g9625</name>
</gene>
<name>A0A4S4LPU5_9APHY</name>
<reference evidence="2 3" key="1">
    <citation type="submission" date="2019-02" db="EMBL/GenBank/DDBJ databases">
        <title>Genome sequencing of the rare red list fungi Antrodiella citrinella (Flaviporus citrinellus).</title>
        <authorList>
            <person name="Buettner E."/>
            <person name="Kellner H."/>
        </authorList>
    </citation>
    <scope>NUCLEOTIDE SEQUENCE [LARGE SCALE GENOMIC DNA]</scope>
    <source>
        <strain evidence="2 3">DSM 108506</strain>
    </source>
</reference>